<evidence type="ECO:0000256" key="5">
    <source>
        <dbReference type="ARBA" id="ARBA00022630"/>
    </source>
</evidence>
<dbReference type="Proteomes" id="UP000440578">
    <property type="component" value="Unassembled WGS sequence"/>
</dbReference>
<sequence>MAGVVVLGGGVAGLAAAHYLRQLRPSSALPITVLEAASSVGGWVNTTRHVDGTVWEHGPRTVRPAGQQGVNTLQLVEELQLQDRLKIIPAGHPATLNRMIMTGGQLHRLPTSLWSTLRPLKPFHRPLALAALRDLWAPAERGLQDDSLFAFVSRRFGADIAQFAVDPLVRGICAGDARQISVRFLMDSLFEHEQRHGSVLWGMWKERGRTAPPDPGDSELARRAQKERWSVWSLEGGLRTLPEALAERLAADGVSVRLDCPATELRLRPDGATVHTAAGELHASHIISALPAHGLAPLVTDRAVTEPLEQIESVTVAVITLEYAGQLLRQPGFGYLIPSCEPAGGVLGVIFDTCSFPQGDRTILTVMSGGAEMERWYGARPDREQVLRAALDEVRRTLGITAEPSRVCVQIQERCIPQYRVGHKALVARLRDAVRERQWPLLLAGAAYDGVSVNDCILSGRRAAEAVSASLGEA</sequence>
<comment type="cofactor">
    <cofactor evidence="11">
        <name>FAD</name>
        <dbReference type="ChEBI" id="CHEBI:57692"/>
    </cofactor>
    <text evidence="11">Binds 1 FAD per subunit.</text>
</comment>
<evidence type="ECO:0000259" key="12">
    <source>
        <dbReference type="Pfam" id="PF01593"/>
    </source>
</evidence>
<dbReference type="PANTHER" id="PTHR42923">
    <property type="entry name" value="PROTOPORPHYRINOGEN OXIDASE"/>
    <property type="match status" value="1"/>
</dbReference>
<name>A0A6A4WFT6_AMPAM</name>
<dbReference type="InterPro" id="IPR050464">
    <property type="entry name" value="Zeta_carotene_desat/Oxidored"/>
</dbReference>
<evidence type="ECO:0000256" key="2">
    <source>
        <dbReference type="ARBA" id="ARBA00005073"/>
    </source>
</evidence>
<dbReference type="OrthoDB" id="419752at2759"/>
<protein>
    <recommendedName>
        <fullName evidence="4 11">Protoporphyrinogen oxidase</fullName>
        <ecNumber evidence="4 11">1.3.3.4</ecNumber>
    </recommendedName>
</protein>
<dbReference type="AlphaFoldDB" id="A0A6A4WFT6"/>
<evidence type="ECO:0000256" key="6">
    <source>
        <dbReference type="ARBA" id="ARBA00022827"/>
    </source>
</evidence>
<keyword evidence="14" id="KW-1185">Reference proteome</keyword>
<evidence type="ECO:0000256" key="9">
    <source>
        <dbReference type="ARBA" id="ARBA00023244"/>
    </source>
</evidence>
<dbReference type="PANTHER" id="PTHR42923:SF3">
    <property type="entry name" value="PROTOPORPHYRINOGEN OXIDASE"/>
    <property type="match status" value="1"/>
</dbReference>
<evidence type="ECO:0000256" key="7">
    <source>
        <dbReference type="ARBA" id="ARBA00023002"/>
    </source>
</evidence>
<comment type="similarity">
    <text evidence="3 11">Belongs to the protoporphyrinogen/coproporphyrinogen oxidase family. Protoporphyrinogen oxidase subfamily.</text>
</comment>
<dbReference type="GO" id="GO:0005743">
    <property type="term" value="C:mitochondrial inner membrane"/>
    <property type="evidence" value="ECO:0007669"/>
    <property type="project" value="UniProtKB-SubCell"/>
</dbReference>
<dbReference type="SUPFAM" id="SSF51905">
    <property type="entry name" value="FAD/NAD(P)-binding domain"/>
    <property type="match status" value="1"/>
</dbReference>
<comment type="subcellular location">
    <subcellularLocation>
        <location evidence="11">Mitochondrion inner membrane</location>
    </subcellularLocation>
</comment>
<evidence type="ECO:0000313" key="13">
    <source>
        <dbReference type="EMBL" id="KAF0302500.1"/>
    </source>
</evidence>
<evidence type="ECO:0000256" key="1">
    <source>
        <dbReference type="ARBA" id="ARBA00002600"/>
    </source>
</evidence>
<evidence type="ECO:0000256" key="3">
    <source>
        <dbReference type="ARBA" id="ARBA00010551"/>
    </source>
</evidence>
<dbReference type="NCBIfam" id="TIGR00562">
    <property type="entry name" value="proto_IX_ox"/>
    <property type="match status" value="1"/>
</dbReference>
<comment type="pathway">
    <text evidence="2 11">Porphyrin-containing compound metabolism; protoporphyrin-IX biosynthesis; protoporphyrin-IX from protoporphyrinogen-IX: step 1/1.</text>
</comment>
<dbReference type="EMBL" id="VIIS01001052">
    <property type="protein sequence ID" value="KAF0302500.1"/>
    <property type="molecule type" value="Genomic_DNA"/>
</dbReference>
<organism evidence="13 14">
    <name type="scientific">Amphibalanus amphitrite</name>
    <name type="common">Striped barnacle</name>
    <name type="synonym">Balanus amphitrite</name>
    <dbReference type="NCBI Taxonomy" id="1232801"/>
    <lineage>
        <taxon>Eukaryota</taxon>
        <taxon>Metazoa</taxon>
        <taxon>Ecdysozoa</taxon>
        <taxon>Arthropoda</taxon>
        <taxon>Crustacea</taxon>
        <taxon>Multicrustacea</taxon>
        <taxon>Cirripedia</taxon>
        <taxon>Thoracica</taxon>
        <taxon>Thoracicalcarea</taxon>
        <taxon>Balanomorpha</taxon>
        <taxon>Balanoidea</taxon>
        <taxon>Balanidae</taxon>
        <taxon>Amphibalaninae</taxon>
        <taxon>Amphibalanus</taxon>
    </lineage>
</organism>
<keyword evidence="8 11" id="KW-0350">Heme biosynthesis</keyword>
<comment type="caution">
    <text evidence="13">The sequence shown here is derived from an EMBL/GenBank/DDBJ whole genome shotgun (WGS) entry which is preliminary data.</text>
</comment>
<dbReference type="UniPathway" id="UPA00251">
    <property type="reaction ID" value="UER00324"/>
</dbReference>
<comment type="function">
    <text evidence="1 11">Catalyzes the 6-electron oxidation of protoporphyrinogen-IX to form protoporphyrin-IX.</text>
</comment>
<accession>A0A6A4WFT6</accession>
<keyword evidence="7 11" id="KW-0560">Oxidoreductase</keyword>
<dbReference type="Pfam" id="PF01593">
    <property type="entry name" value="Amino_oxidase"/>
    <property type="match status" value="1"/>
</dbReference>
<evidence type="ECO:0000256" key="11">
    <source>
        <dbReference type="RuleBase" id="RU367069"/>
    </source>
</evidence>
<keyword evidence="6 11" id="KW-0274">FAD</keyword>
<gene>
    <name evidence="13" type="primary">Ppox</name>
    <name evidence="13" type="ORF">FJT64_025391</name>
</gene>
<dbReference type="GO" id="GO:0004729">
    <property type="term" value="F:oxygen-dependent protoporphyrinogen oxidase activity"/>
    <property type="evidence" value="ECO:0007669"/>
    <property type="project" value="UniProtKB-UniRule"/>
</dbReference>
<evidence type="ECO:0000313" key="14">
    <source>
        <dbReference type="Proteomes" id="UP000440578"/>
    </source>
</evidence>
<keyword evidence="9 11" id="KW-0627">Porphyrin biosynthesis</keyword>
<evidence type="ECO:0000256" key="4">
    <source>
        <dbReference type="ARBA" id="ARBA00012867"/>
    </source>
</evidence>
<comment type="catalytic activity">
    <reaction evidence="10 11">
        <text>protoporphyrinogen IX + 3 O2 = protoporphyrin IX + 3 H2O2</text>
        <dbReference type="Rhea" id="RHEA:25576"/>
        <dbReference type="ChEBI" id="CHEBI:15379"/>
        <dbReference type="ChEBI" id="CHEBI:16240"/>
        <dbReference type="ChEBI" id="CHEBI:57306"/>
        <dbReference type="ChEBI" id="CHEBI:57307"/>
        <dbReference type="EC" id="1.3.3.4"/>
    </reaction>
</comment>
<feature type="domain" description="Amine oxidase" evidence="12">
    <location>
        <begin position="11"/>
        <end position="467"/>
    </location>
</feature>
<dbReference type="EC" id="1.3.3.4" evidence="4 11"/>
<dbReference type="Gene3D" id="3.50.50.60">
    <property type="entry name" value="FAD/NAD(P)-binding domain"/>
    <property type="match status" value="1"/>
</dbReference>
<evidence type="ECO:0000256" key="10">
    <source>
        <dbReference type="ARBA" id="ARBA00047554"/>
    </source>
</evidence>
<dbReference type="InterPro" id="IPR002937">
    <property type="entry name" value="Amino_oxidase"/>
</dbReference>
<dbReference type="GO" id="GO:0006782">
    <property type="term" value="P:protoporphyrinogen IX biosynthetic process"/>
    <property type="evidence" value="ECO:0007669"/>
    <property type="project" value="UniProtKB-UniRule"/>
</dbReference>
<dbReference type="InterPro" id="IPR036188">
    <property type="entry name" value="FAD/NAD-bd_sf"/>
</dbReference>
<proteinExistence type="inferred from homology"/>
<reference evidence="13 14" key="1">
    <citation type="submission" date="2019-07" db="EMBL/GenBank/DDBJ databases">
        <title>Draft genome assembly of a fouling barnacle, Amphibalanus amphitrite (Darwin, 1854): The first reference genome for Thecostraca.</title>
        <authorList>
            <person name="Kim W."/>
        </authorList>
    </citation>
    <scope>NUCLEOTIDE SEQUENCE [LARGE SCALE GENOMIC DNA]</scope>
    <source>
        <strain evidence="13">SNU_AA5</strain>
        <tissue evidence="13">Soma without cirri and trophi</tissue>
    </source>
</reference>
<dbReference type="SUPFAM" id="SSF54373">
    <property type="entry name" value="FAD-linked reductases, C-terminal domain"/>
    <property type="match status" value="1"/>
</dbReference>
<keyword evidence="5 11" id="KW-0285">Flavoprotein</keyword>
<evidence type="ECO:0000256" key="8">
    <source>
        <dbReference type="ARBA" id="ARBA00023133"/>
    </source>
</evidence>
<dbReference type="InterPro" id="IPR004572">
    <property type="entry name" value="Protoporphyrinogen_oxidase"/>
</dbReference>